<evidence type="ECO:0000313" key="16">
    <source>
        <dbReference type="EMBL" id="CAI0463658.1"/>
    </source>
</evidence>
<keyword evidence="4" id="KW-0328">Glycosyltransferase</keyword>
<dbReference type="FunFam" id="3.40.50.11350:FF:000011">
    <property type="entry name" value="O-fucosyltransferase 28"/>
    <property type="match status" value="1"/>
</dbReference>
<keyword evidence="10" id="KW-0325">Glycoprotein</keyword>
<proteinExistence type="inferred from homology"/>
<dbReference type="CDD" id="cd11299">
    <property type="entry name" value="O-FucT_plant"/>
    <property type="match status" value="1"/>
</dbReference>
<keyword evidence="17" id="KW-1185">Reference proteome</keyword>
<reference evidence="16" key="1">
    <citation type="submission" date="2022-08" db="EMBL/GenBank/DDBJ databases">
        <authorList>
            <person name="Gutierrez-Valencia J."/>
        </authorList>
    </citation>
    <scope>NUCLEOTIDE SEQUENCE</scope>
</reference>
<evidence type="ECO:0000256" key="3">
    <source>
        <dbReference type="ARBA" id="ARBA00007737"/>
    </source>
</evidence>
<name>A0AAV0NZP9_9ROSI</name>
<evidence type="ECO:0000256" key="9">
    <source>
        <dbReference type="ARBA" id="ARBA00023136"/>
    </source>
</evidence>
<protein>
    <recommendedName>
        <fullName evidence="13">O-fucosyltransferase family protein</fullName>
    </recommendedName>
</protein>
<comment type="similarity">
    <text evidence="3">Belongs to the glycosyltransferase GT106 family.</text>
</comment>
<dbReference type="EMBL" id="CAMGYJ010000008">
    <property type="protein sequence ID" value="CAI0463658.1"/>
    <property type="molecule type" value="Genomic_DNA"/>
</dbReference>
<comment type="caution">
    <text evidence="16">The sequence shown here is derived from an EMBL/GenBank/DDBJ whole genome shotgun (WGS) entry which is preliminary data.</text>
</comment>
<dbReference type="GO" id="GO:0016757">
    <property type="term" value="F:glycosyltransferase activity"/>
    <property type="evidence" value="ECO:0007669"/>
    <property type="project" value="UniProtKB-KW"/>
</dbReference>
<evidence type="ECO:0000256" key="11">
    <source>
        <dbReference type="ARBA" id="ARBA00023253"/>
    </source>
</evidence>
<evidence type="ECO:0000256" key="2">
    <source>
        <dbReference type="ARBA" id="ARBA00004881"/>
    </source>
</evidence>
<keyword evidence="7" id="KW-0735">Signal-anchor</keyword>
<feature type="compositionally biased region" description="Polar residues" evidence="14">
    <location>
        <begin position="34"/>
        <end position="49"/>
    </location>
</feature>
<dbReference type="Proteomes" id="UP001154282">
    <property type="component" value="Unassembled WGS sequence"/>
</dbReference>
<gene>
    <name evidence="16" type="ORF">LITE_LOCUS35838</name>
</gene>
<feature type="transmembrane region" description="Helical" evidence="15">
    <location>
        <begin position="54"/>
        <end position="75"/>
    </location>
</feature>
<dbReference type="PANTHER" id="PTHR31741">
    <property type="entry name" value="OS02G0726500 PROTEIN-RELATED"/>
    <property type="match status" value="1"/>
</dbReference>
<keyword evidence="5" id="KW-0808">Transferase</keyword>
<keyword evidence="9 15" id="KW-0472">Membrane</keyword>
<dbReference type="Pfam" id="PF10250">
    <property type="entry name" value="O-FucT"/>
    <property type="match status" value="1"/>
</dbReference>
<accession>A0AAV0NZP9</accession>
<dbReference type="AlphaFoldDB" id="A0AAV0NZP9"/>
<evidence type="ECO:0000256" key="13">
    <source>
        <dbReference type="ARBA" id="ARBA00030350"/>
    </source>
</evidence>
<evidence type="ECO:0000256" key="8">
    <source>
        <dbReference type="ARBA" id="ARBA00022989"/>
    </source>
</evidence>
<organism evidence="16 17">
    <name type="scientific">Linum tenue</name>
    <dbReference type="NCBI Taxonomy" id="586396"/>
    <lineage>
        <taxon>Eukaryota</taxon>
        <taxon>Viridiplantae</taxon>
        <taxon>Streptophyta</taxon>
        <taxon>Embryophyta</taxon>
        <taxon>Tracheophyta</taxon>
        <taxon>Spermatophyta</taxon>
        <taxon>Magnoliopsida</taxon>
        <taxon>eudicotyledons</taxon>
        <taxon>Gunneridae</taxon>
        <taxon>Pentapetalae</taxon>
        <taxon>rosids</taxon>
        <taxon>fabids</taxon>
        <taxon>Malpighiales</taxon>
        <taxon>Linaceae</taxon>
        <taxon>Linum</taxon>
    </lineage>
</organism>
<feature type="region of interest" description="Disordered" evidence="14">
    <location>
        <begin position="1"/>
        <end position="49"/>
    </location>
</feature>
<keyword evidence="12" id="KW-0119">Carbohydrate metabolism</keyword>
<evidence type="ECO:0000256" key="12">
    <source>
        <dbReference type="ARBA" id="ARBA00023277"/>
    </source>
</evidence>
<dbReference type="GO" id="GO:0016020">
    <property type="term" value="C:membrane"/>
    <property type="evidence" value="ECO:0007669"/>
    <property type="project" value="UniProtKB-SubCell"/>
</dbReference>
<dbReference type="GO" id="GO:0006004">
    <property type="term" value="P:fucose metabolic process"/>
    <property type="evidence" value="ECO:0007669"/>
    <property type="project" value="UniProtKB-KW"/>
</dbReference>
<comment type="subcellular location">
    <subcellularLocation>
        <location evidence="1">Membrane</location>
        <topology evidence="1">Single-pass type II membrane protein</topology>
    </subcellularLocation>
</comment>
<keyword evidence="6 15" id="KW-0812">Transmembrane</keyword>
<dbReference type="GO" id="GO:0005737">
    <property type="term" value="C:cytoplasm"/>
    <property type="evidence" value="ECO:0007669"/>
    <property type="project" value="TreeGrafter"/>
</dbReference>
<evidence type="ECO:0000256" key="4">
    <source>
        <dbReference type="ARBA" id="ARBA00022676"/>
    </source>
</evidence>
<keyword evidence="11" id="KW-0294">Fucose metabolism</keyword>
<evidence type="ECO:0000256" key="6">
    <source>
        <dbReference type="ARBA" id="ARBA00022692"/>
    </source>
</evidence>
<evidence type="ECO:0000256" key="5">
    <source>
        <dbReference type="ARBA" id="ARBA00022679"/>
    </source>
</evidence>
<evidence type="ECO:0000256" key="14">
    <source>
        <dbReference type="SAM" id="MobiDB-lite"/>
    </source>
</evidence>
<keyword evidence="8 15" id="KW-1133">Transmembrane helix</keyword>
<evidence type="ECO:0000313" key="17">
    <source>
        <dbReference type="Proteomes" id="UP001154282"/>
    </source>
</evidence>
<evidence type="ECO:0000256" key="7">
    <source>
        <dbReference type="ARBA" id="ARBA00022968"/>
    </source>
</evidence>
<evidence type="ECO:0000256" key="1">
    <source>
        <dbReference type="ARBA" id="ARBA00004606"/>
    </source>
</evidence>
<dbReference type="InterPro" id="IPR024709">
    <property type="entry name" value="FucosylTrfase_pln"/>
</dbReference>
<dbReference type="PIRSF" id="PIRSF009360">
    <property type="entry name" value="UCP009360"/>
    <property type="match status" value="1"/>
</dbReference>
<evidence type="ECO:0000256" key="10">
    <source>
        <dbReference type="ARBA" id="ARBA00023180"/>
    </source>
</evidence>
<dbReference type="PANTHER" id="PTHR31741:SF45">
    <property type="entry name" value="O-FUCOSYLTRANSFERASE FAMILY PROTEIN"/>
    <property type="match status" value="1"/>
</dbReference>
<comment type="pathway">
    <text evidence="2">Glycan metabolism.</text>
</comment>
<sequence>MPQKEKDDRDEPCESADLLEKEKASKPVGKAETLHNSTVTPSSNHSPPQSRSKLCLLIPAIVVVAFICTMESATLKDRFVVLKQWPNIPSVVPAIRQNNGYLMVSCNGGLNQMRTGICDMVAIARFLNVTLIVPELDNTSYWHDQSTFEDIFDTDYFIGSLADEIRILKELPSEEKRRLESQPLTSMEPILFPNMSYYYNTILPQIQKHKVLHFLKADARIANNGPPEEFQKTRCRACYEALRFTPHIEEVGRKIVRRLKQKGPFLVIHLRYEMDMLSFTGCTLGLSHDEIVEVMTLRKSYPWWKSIADPRKKRKAGLCPLMPDEIALGLQALGIDRNIQIYIASGEIYGGEARIAKLAEAFPNMVRKETLLDSSDLSQFQNHSNAMAALDYIVAVESDIFVPTFGGNMAYAVEGHRRYLGFRRTITVDRKLLVSLIDQYKIGKRSWSEFCFIMKAAHAGNRMGKPKERLKIPDQPFKEDYFYSNPLECLPHSPTSPLS</sequence>
<dbReference type="InterPro" id="IPR019378">
    <property type="entry name" value="GDP-Fuc_O-FucTrfase"/>
</dbReference>
<evidence type="ECO:0000256" key="15">
    <source>
        <dbReference type="SAM" id="Phobius"/>
    </source>
</evidence>